<reference evidence="4" key="1">
    <citation type="journal article" date="2019" name="bioRxiv">
        <title>The Genome of the Zebra Mussel, Dreissena polymorpha: A Resource for Invasive Species Research.</title>
        <authorList>
            <person name="McCartney M.A."/>
            <person name="Auch B."/>
            <person name="Kono T."/>
            <person name="Mallez S."/>
            <person name="Zhang Y."/>
            <person name="Obille A."/>
            <person name="Becker A."/>
            <person name="Abrahante J.E."/>
            <person name="Garbe J."/>
            <person name="Badalamenti J.P."/>
            <person name="Herman A."/>
            <person name="Mangelson H."/>
            <person name="Liachko I."/>
            <person name="Sullivan S."/>
            <person name="Sone E.D."/>
            <person name="Koren S."/>
            <person name="Silverstein K.A.T."/>
            <person name="Beckman K.B."/>
            <person name="Gohl D.M."/>
        </authorList>
    </citation>
    <scope>NUCLEOTIDE SEQUENCE</scope>
    <source>
        <strain evidence="4">Duluth1</strain>
        <tissue evidence="4">Whole animal</tissue>
    </source>
</reference>
<keyword evidence="1" id="KW-0479">Metal-binding</keyword>
<dbReference type="PANTHER" id="PTHR25462:SF296">
    <property type="entry name" value="MEIOTIC P26, ISOFORM F"/>
    <property type="match status" value="1"/>
</dbReference>
<organism evidence="4 5">
    <name type="scientific">Dreissena polymorpha</name>
    <name type="common">Zebra mussel</name>
    <name type="synonym">Mytilus polymorpha</name>
    <dbReference type="NCBI Taxonomy" id="45954"/>
    <lineage>
        <taxon>Eukaryota</taxon>
        <taxon>Metazoa</taxon>
        <taxon>Spiralia</taxon>
        <taxon>Lophotrochozoa</taxon>
        <taxon>Mollusca</taxon>
        <taxon>Bivalvia</taxon>
        <taxon>Autobranchia</taxon>
        <taxon>Heteroconchia</taxon>
        <taxon>Euheterodonta</taxon>
        <taxon>Imparidentia</taxon>
        <taxon>Neoheterodontei</taxon>
        <taxon>Myida</taxon>
        <taxon>Dreissenoidea</taxon>
        <taxon>Dreissenidae</taxon>
        <taxon>Dreissena</taxon>
    </lineage>
</organism>
<accession>A0A9D4FPZ6</accession>
<evidence type="ECO:0000256" key="2">
    <source>
        <dbReference type="SAM" id="Coils"/>
    </source>
</evidence>
<gene>
    <name evidence="4" type="ORF">DPMN_156547</name>
</gene>
<keyword evidence="1" id="KW-0863">Zinc-finger</keyword>
<dbReference type="InterPro" id="IPR000315">
    <property type="entry name" value="Znf_B-box"/>
</dbReference>
<dbReference type="InterPro" id="IPR047153">
    <property type="entry name" value="TRIM45/56/19-like"/>
</dbReference>
<feature type="domain" description="B box-type" evidence="3">
    <location>
        <begin position="66"/>
        <end position="107"/>
    </location>
</feature>
<dbReference type="CDD" id="cd19756">
    <property type="entry name" value="Bbox2"/>
    <property type="match status" value="1"/>
</dbReference>
<dbReference type="Gene3D" id="3.30.160.60">
    <property type="entry name" value="Classic Zinc Finger"/>
    <property type="match status" value="1"/>
</dbReference>
<protein>
    <recommendedName>
        <fullName evidence="3">B box-type domain-containing protein</fullName>
    </recommendedName>
</protein>
<keyword evidence="1" id="KW-0862">Zinc</keyword>
<dbReference type="Gene3D" id="2.120.10.30">
    <property type="entry name" value="TolB, C-terminal domain"/>
    <property type="match status" value="1"/>
</dbReference>
<keyword evidence="2" id="KW-0175">Coiled coil</keyword>
<dbReference type="SUPFAM" id="SSF101898">
    <property type="entry name" value="NHL repeat"/>
    <property type="match status" value="1"/>
</dbReference>
<dbReference type="AlphaFoldDB" id="A0A9D4FPZ6"/>
<proteinExistence type="predicted"/>
<feature type="coiled-coil region" evidence="2">
    <location>
        <begin position="155"/>
        <end position="208"/>
    </location>
</feature>
<reference evidence="4" key="2">
    <citation type="submission" date="2020-11" db="EMBL/GenBank/DDBJ databases">
        <authorList>
            <person name="McCartney M.A."/>
            <person name="Auch B."/>
            <person name="Kono T."/>
            <person name="Mallez S."/>
            <person name="Becker A."/>
            <person name="Gohl D.M."/>
            <person name="Silverstein K.A.T."/>
            <person name="Koren S."/>
            <person name="Bechman K.B."/>
            <person name="Herman A."/>
            <person name="Abrahante J.E."/>
            <person name="Garbe J."/>
        </authorList>
    </citation>
    <scope>NUCLEOTIDE SEQUENCE</scope>
    <source>
        <strain evidence="4">Duluth1</strain>
        <tissue evidence="4">Whole animal</tissue>
    </source>
</reference>
<name>A0A9D4FPZ6_DREPO</name>
<dbReference type="Proteomes" id="UP000828390">
    <property type="component" value="Unassembled WGS sequence"/>
</dbReference>
<dbReference type="InterPro" id="IPR011042">
    <property type="entry name" value="6-blade_b-propeller_TolB-like"/>
</dbReference>
<sequence>MAVQKYLCGPCLEDKGEIEGIVYCRDCEEPLCGKCKQDHERIKVSKHHNLCDFADVPPQEIQELLKSLIACPSHEKEEVIYLCKDHDRACCNKCVLTDHRKCEEVRVLSDIVHDLKADCTGLKTVLHDLHQQGERLLEHERKHEEFVSEIESQVLSSLKTIKQKLFDMYAQLENEVLTAISEKKKLIIEKIKTNTEKSRQLLNDIKQQSTYMEHVDTFGTNEQVFLLQRQLTKDAVCRLKSTVGELDTSRSNSSFKCFQNSSFDLLLKEIKNSLKIEDFTCETVSDTSDTDNSHDKPFPERIAQLQSTTDLSIIPMLDKAKCPDPESCIWLDKYIVIQLSEEKALLVIKEDSDFVLSKFSCNSIPVSVSKTGPTDMVITMPYAGTIAFAQLRFGNVQVVKELKTRVPYNDVTINAALNQYICLSSTNGQIDILNNDGTMFSEIRLHSVIKEFAQSGLSFFTLNSYTNMLIMSDGISDELMVFNLNGKTKLAFYHPEITFPRQLAVDPSGNVYVTSNRRSIHQISPNGSIRSVLKKHEINGIFGICFNSTFDKFAITGGGRIMESKAYMKLYQFN</sequence>
<evidence type="ECO:0000313" key="4">
    <source>
        <dbReference type="EMBL" id="KAH3802853.1"/>
    </source>
</evidence>
<dbReference type="PROSITE" id="PS50119">
    <property type="entry name" value="ZF_BBOX"/>
    <property type="match status" value="1"/>
</dbReference>
<dbReference type="GO" id="GO:0061630">
    <property type="term" value="F:ubiquitin protein ligase activity"/>
    <property type="evidence" value="ECO:0007669"/>
    <property type="project" value="TreeGrafter"/>
</dbReference>
<evidence type="ECO:0000259" key="3">
    <source>
        <dbReference type="PROSITE" id="PS50119"/>
    </source>
</evidence>
<dbReference type="GO" id="GO:0008270">
    <property type="term" value="F:zinc ion binding"/>
    <property type="evidence" value="ECO:0007669"/>
    <property type="project" value="UniProtKB-KW"/>
</dbReference>
<comment type="caution">
    <text evidence="4">The sequence shown here is derived from an EMBL/GenBank/DDBJ whole genome shotgun (WGS) entry which is preliminary data.</text>
</comment>
<dbReference type="PANTHER" id="PTHR25462">
    <property type="entry name" value="BONUS, ISOFORM C-RELATED"/>
    <property type="match status" value="1"/>
</dbReference>
<dbReference type="GO" id="GO:0005654">
    <property type="term" value="C:nucleoplasm"/>
    <property type="evidence" value="ECO:0007669"/>
    <property type="project" value="TreeGrafter"/>
</dbReference>
<keyword evidence="5" id="KW-1185">Reference proteome</keyword>
<evidence type="ECO:0000313" key="5">
    <source>
        <dbReference type="Proteomes" id="UP000828390"/>
    </source>
</evidence>
<evidence type="ECO:0000256" key="1">
    <source>
        <dbReference type="PROSITE-ProRule" id="PRU00024"/>
    </source>
</evidence>
<dbReference type="EMBL" id="JAIWYP010000007">
    <property type="protein sequence ID" value="KAH3802853.1"/>
    <property type="molecule type" value="Genomic_DNA"/>
</dbReference>